<proteinExistence type="predicted"/>
<protein>
    <submittedName>
        <fullName evidence="1">Uncharacterized protein</fullName>
    </submittedName>
</protein>
<comment type="caution">
    <text evidence="1">The sequence shown here is derived from an EMBL/GenBank/DDBJ whole genome shotgun (WGS) entry which is preliminary data.</text>
</comment>
<organism evidence="1 2">
    <name type="scientific">Deinococcus enclensis</name>
    <dbReference type="NCBI Taxonomy" id="1049582"/>
    <lineage>
        <taxon>Bacteria</taxon>
        <taxon>Thermotogati</taxon>
        <taxon>Deinococcota</taxon>
        <taxon>Deinococci</taxon>
        <taxon>Deinococcales</taxon>
        <taxon>Deinococcaceae</taxon>
        <taxon>Deinococcus</taxon>
    </lineage>
</organism>
<evidence type="ECO:0000313" key="1">
    <source>
        <dbReference type="EMBL" id="MDP9764896.1"/>
    </source>
</evidence>
<name>A0ABT9ME61_9DEIO</name>
<dbReference type="Proteomes" id="UP001232163">
    <property type="component" value="Unassembled WGS sequence"/>
</dbReference>
<keyword evidence="2" id="KW-1185">Reference proteome</keyword>
<dbReference type="RefSeq" id="WP_307466404.1">
    <property type="nucleotide sequence ID" value="NZ_JAURUR010000007.1"/>
</dbReference>
<reference evidence="1 2" key="1">
    <citation type="submission" date="2023-07" db="EMBL/GenBank/DDBJ databases">
        <title>Genomic Encyclopedia of Type Strains, Phase IV (KMG-IV): sequencing the most valuable type-strain genomes for metagenomic binning, comparative biology and taxonomic classification.</title>
        <authorList>
            <person name="Goeker M."/>
        </authorList>
    </citation>
    <scope>NUCLEOTIDE SEQUENCE [LARGE SCALE GENOMIC DNA]</scope>
    <source>
        <strain evidence="1 2">NIO-1023</strain>
    </source>
</reference>
<accession>A0ABT9ME61</accession>
<dbReference type="EMBL" id="JAURUR010000007">
    <property type="protein sequence ID" value="MDP9764896.1"/>
    <property type="molecule type" value="Genomic_DNA"/>
</dbReference>
<sequence>MVTRKAITQALHLSLGQSYQQITQLTGDDAGLIRKQILTGKAWASRPAAERTEAIAAARALIEEGGR</sequence>
<evidence type="ECO:0000313" key="2">
    <source>
        <dbReference type="Proteomes" id="UP001232163"/>
    </source>
</evidence>
<gene>
    <name evidence="1" type="ORF">QO006_002343</name>
</gene>